<dbReference type="EMBL" id="BART01018008">
    <property type="protein sequence ID" value="GAG84769.1"/>
    <property type="molecule type" value="Genomic_DNA"/>
</dbReference>
<feature type="non-terminal residue" evidence="1">
    <location>
        <position position="110"/>
    </location>
</feature>
<organism evidence="1">
    <name type="scientific">marine sediment metagenome</name>
    <dbReference type="NCBI Taxonomy" id="412755"/>
    <lineage>
        <taxon>unclassified sequences</taxon>
        <taxon>metagenomes</taxon>
        <taxon>ecological metagenomes</taxon>
    </lineage>
</organism>
<gene>
    <name evidence="1" type="ORF">S01H4_34089</name>
</gene>
<evidence type="ECO:0000313" key="1">
    <source>
        <dbReference type="EMBL" id="GAG84769.1"/>
    </source>
</evidence>
<protein>
    <submittedName>
        <fullName evidence="1">Uncharacterized protein</fullName>
    </submittedName>
</protein>
<name>X1APT6_9ZZZZ</name>
<reference evidence="1" key="1">
    <citation type="journal article" date="2014" name="Front. Microbiol.">
        <title>High frequency of phylogenetically diverse reductive dehalogenase-homologous genes in deep subseafloor sedimentary metagenomes.</title>
        <authorList>
            <person name="Kawai M."/>
            <person name="Futagami T."/>
            <person name="Toyoda A."/>
            <person name="Takaki Y."/>
            <person name="Nishi S."/>
            <person name="Hori S."/>
            <person name="Arai W."/>
            <person name="Tsubouchi T."/>
            <person name="Morono Y."/>
            <person name="Uchiyama I."/>
            <person name="Ito T."/>
            <person name="Fujiyama A."/>
            <person name="Inagaki F."/>
            <person name="Takami H."/>
        </authorList>
    </citation>
    <scope>NUCLEOTIDE SEQUENCE</scope>
    <source>
        <strain evidence="1">Expedition CK06-06</strain>
    </source>
</reference>
<dbReference type="Gene3D" id="3.40.50.720">
    <property type="entry name" value="NAD(P)-binding Rossmann-like Domain"/>
    <property type="match status" value="1"/>
</dbReference>
<comment type="caution">
    <text evidence="1">The sequence shown here is derived from an EMBL/GenBank/DDBJ whole genome shotgun (WGS) entry which is preliminary data.</text>
</comment>
<dbReference type="InterPro" id="IPR029063">
    <property type="entry name" value="SAM-dependent_MTases_sf"/>
</dbReference>
<proteinExistence type="predicted"/>
<dbReference type="SUPFAM" id="SSF53335">
    <property type="entry name" value="S-adenosyl-L-methionine-dependent methyltransferases"/>
    <property type="match status" value="1"/>
</dbReference>
<sequence length="110" mass="12296">MDISQWRAEKGGSAEIELDKLLSEDVVSAKNRENSSFDQLSKPFYKSLVLFGAGHLGRKVLAGLRKKNIQPLAFVDNDSTKWSQSIDRLQVLSPQEGAKRFRNTAAFIVT</sequence>
<dbReference type="AlphaFoldDB" id="X1APT6"/>
<accession>X1APT6</accession>